<feature type="non-terminal residue" evidence="1">
    <location>
        <position position="1"/>
    </location>
</feature>
<feature type="non-terminal residue" evidence="1">
    <location>
        <position position="64"/>
    </location>
</feature>
<organism evidence="1 2">
    <name type="scientific">Cirrhinus mrigala</name>
    <name type="common">Mrigala</name>
    <dbReference type="NCBI Taxonomy" id="683832"/>
    <lineage>
        <taxon>Eukaryota</taxon>
        <taxon>Metazoa</taxon>
        <taxon>Chordata</taxon>
        <taxon>Craniata</taxon>
        <taxon>Vertebrata</taxon>
        <taxon>Euteleostomi</taxon>
        <taxon>Actinopterygii</taxon>
        <taxon>Neopterygii</taxon>
        <taxon>Teleostei</taxon>
        <taxon>Ostariophysi</taxon>
        <taxon>Cypriniformes</taxon>
        <taxon>Cyprinidae</taxon>
        <taxon>Labeoninae</taxon>
        <taxon>Labeonini</taxon>
        <taxon>Cirrhinus</taxon>
    </lineage>
</organism>
<dbReference type="Proteomes" id="UP001529510">
    <property type="component" value="Unassembled WGS sequence"/>
</dbReference>
<accession>A0ABD0PT53</accession>
<dbReference type="AlphaFoldDB" id="A0ABD0PT53"/>
<keyword evidence="2" id="KW-1185">Reference proteome</keyword>
<sequence>EEMSRAQVLILHGHQLAAGHHYAMALIIQRCNELRHQCDTLTSALNTKHNSLTHAQTLLRCLEE</sequence>
<proteinExistence type="predicted"/>
<dbReference type="EMBL" id="JAMKFB020000014">
    <property type="protein sequence ID" value="KAL0175831.1"/>
    <property type="molecule type" value="Genomic_DNA"/>
</dbReference>
<dbReference type="SUPFAM" id="SSF46966">
    <property type="entry name" value="Spectrin repeat"/>
    <property type="match status" value="1"/>
</dbReference>
<evidence type="ECO:0000313" key="2">
    <source>
        <dbReference type="Proteomes" id="UP001529510"/>
    </source>
</evidence>
<gene>
    <name evidence="1" type="ORF">M9458_028161</name>
</gene>
<evidence type="ECO:0000313" key="1">
    <source>
        <dbReference type="EMBL" id="KAL0175831.1"/>
    </source>
</evidence>
<protein>
    <submittedName>
        <fullName evidence="1">Uncharacterized protein</fullName>
    </submittedName>
</protein>
<comment type="caution">
    <text evidence="1">The sequence shown here is derived from an EMBL/GenBank/DDBJ whole genome shotgun (WGS) entry which is preliminary data.</text>
</comment>
<reference evidence="1 2" key="1">
    <citation type="submission" date="2024-05" db="EMBL/GenBank/DDBJ databases">
        <title>Genome sequencing and assembly of Indian major carp, Cirrhinus mrigala (Hamilton, 1822).</title>
        <authorList>
            <person name="Mohindra V."/>
            <person name="Chowdhury L.M."/>
            <person name="Lal K."/>
            <person name="Jena J.K."/>
        </authorList>
    </citation>
    <scope>NUCLEOTIDE SEQUENCE [LARGE SCALE GENOMIC DNA]</scope>
    <source>
        <strain evidence="1">CM1030</strain>
        <tissue evidence="1">Blood</tissue>
    </source>
</reference>
<name>A0ABD0PT53_CIRMR</name>